<dbReference type="GeneID" id="103483782"/>
<keyword evidence="5" id="KW-0539">Nucleus</keyword>
<feature type="domain" description="HPt" evidence="8">
    <location>
        <begin position="38"/>
        <end position="140"/>
    </location>
</feature>
<dbReference type="FunFam" id="1.20.120.160:FF:000001">
    <property type="entry name" value="Histidine-containing phosphotransfer protein 1"/>
    <property type="match status" value="1"/>
</dbReference>
<evidence type="ECO:0000313" key="9">
    <source>
        <dbReference type="Proteomes" id="UP001652600"/>
    </source>
</evidence>
<evidence type="ECO:0000256" key="6">
    <source>
        <dbReference type="PROSITE-ProRule" id="PRU00110"/>
    </source>
</evidence>
<evidence type="ECO:0000256" key="1">
    <source>
        <dbReference type="ARBA" id="ARBA00022490"/>
    </source>
</evidence>
<organism evidence="9 10">
    <name type="scientific">Cucumis melo</name>
    <name type="common">Muskmelon</name>
    <dbReference type="NCBI Taxonomy" id="3656"/>
    <lineage>
        <taxon>Eukaryota</taxon>
        <taxon>Viridiplantae</taxon>
        <taxon>Streptophyta</taxon>
        <taxon>Embryophyta</taxon>
        <taxon>Tracheophyta</taxon>
        <taxon>Spermatophyta</taxon>
        <taxon>Magnoliopsida</taxon>
        <taxon>eudicotyledons</taxon>
        <taxon>Gunneridae</taxon>
        <taxon>Pentapetalae</taxon>
        <taxon>rosids</taxon>
        <taxon>fabids</taxon>
        <taxon>Cucurbitales</taxon>
        <taxon>Cucurbitaceae</taxon>
        <taxon>Benincaseae</taxon>
        <taxon>Cucumis</taxon>
    </lineage>
</organism>
<keyword evidence="4 7" id="KW-0902">Two-component regulatory system</keyword>
<dbReference type="OrthoDB" id="1673781at2759"/>
<evidence type="ECO:0000313" key="10">
    <source>
        <dbReference type="RefSeq" id="XP_008438771.1"/>
    </source>
</evidence>
<keyword evidence="6" id="KW-0597">Phosphoprotein</keyword>
<evidence type="ECO:0000256" key="3">
    <source>
        <dbReference type="ARBA" id="ARBA00022990"/>
    </source>
</evidence>
<dbReference type="GO" id="GO:0005634">
    <property type="term" value="C:nucleus"/>
    <property type="evidence" value="ECO:0007669"/>
    <property type="project" value="UniProtKB-SubCell"/>
</dbReference>
<dbReference type="SUPFAM" id="SSF47226">
    <property type="entry name" value="Histidine-containing phosphotransfer domain, HPT domain"/>
    <property type="match status" value="1"/>
</dbReference>
<dbReference type="RefSeq" id="XP_008438771.1">
    <property type="nucleotide sequence ID" value="XM_008440549.3"/>
</dbReference>
<gene>
    <name evidence="10" type="primary">LOC103483782</name>
</gene>
<dbReference type="SMR" id="A0A1S3AXB1"/>
<dbReference type="GO" id="GO:0000160">
    <property type="term" value="P:phosphorelay signal transduction system"/>
    <property type="evidence" value="ECO:0007669"/>
    <property type="project" value="UniProtKB-UniRule"/>
</dbReference>
<dbReference type="KEGG" id="cmo:103483782"/>
<dbReference type="Proteomes" id="UP001652600">
    <property type="component" value="Chromosome 6"/>
</dbReference>
<keyword evidence="9" id="KW-1185">Reference proteome</keyword>
<protein>
    <recommendedName>
        <fullName evidence="7">Histidine-containing phosphotransfer protein</fullName>
    </recommendedName>
</protein>
<dbReference type="GO" id="GO:0009927">
    <property type="term" value="F:histidine phosphotransfer kinase activity"/>
    <property type="evidence" value="ECO:0007669"/>
    <property type="project" value="UniProtKB-UniRule"/>
</dbReference>
<dbReference type="PROSITE" id="PS50894">
    <property type="entry name" value="HPT"/>
    <property type="match status" value="1"/>
</dbReference>
<dbReference type="InterPro" id="IPR036641">
    <property type="entry name" value="HPT_dom_sf"/>
</dbReference>
<dbReference type="InterPro" id="IPR008207">
    <property type="entry name" value="Sig_transdc_His_kin_Hpt_dom"/>
</dbReference>
<evidence type="ECO:0000256" key="4">
    <source>
        <dbReference type="ARBA" id="ARBA00023012"/>
    </source>
</evidence>
<name>A0A1S3AXB1_CUCME</name>
<dbReference type="GO" id="GO:0005829">
    <property type="term" value="C:cytosol"/>
    <property type="evidence" value="ECO:0007669"/>
    <property type="project" value="UniProtKB-SubCell"/>
</dbReference>
<proteinExistence type="predicted"/>
<comment type="domain">
    <text evidence="7">Histidine-containing phosphotransfer domain (HPt) contains an active histidine that mediates the phosphotransfer.</text>
</comment>
<sequence length="154" mass="17613">MEVGLMRRQWIQYIEGLIHEGTLDGQYLQLLQLQDESNPTFVSEVVTLFFEDTEELLNKLRIAISQPPVDFKKIDDHVHQLKGSSSSIGALRVKNACIDFRSACEQQSPDWCSRCLQQVEQEFYGVKEKLSYLYAQLEKRILNAGGSIPADLSF</sequence>
<accession>A0A1S3AXB1</accession>
<dbReference type="PANTHER" id="PTHR28242">
    <property type="entry name" value="PHOSPHORELAY INTERMEDIATE PROTEIN YPD1"/>
    <property type="match status" value="1"/>
</dbReference>
<feature type="modified residue" description="Phosphohistidine" evidence="6">
    <location>
        <position position="79"/>
    </location>
</feature>
<dbReference type="GO" id="GO:0043424">
    <property type="term" value="F:protein histidine kinase binding"/>
    <property type="evidence" value="ECO:0007669"/>
    <property type="project" value="UniProtKB-UniRule"/>
</dbReference>
<dbReference type="PANTHER" id="PTHR28242:SF5">
    <property type="entry name" value="HISTIDINE-CONTAINING PHOSPHOTRANSFER PROTEIN 1"/>
    <property type="match status" value="1"/>
</dbReference>
<dbReference type="Gene3D" id="1.20.120.160">
    <property type="entry name" value="HPT domain"/>
    <property type="match status" value="1"/>
</dbReference>
<comment type="subcellular location">
    <subcellularLocation>
        <location evidence="7">Cytoplasm</location>
        <location evidence="7">Cytosol</location>
    </subcellularLocation>
    <subcellularLocation>
        <location evidence="7">Nucleus</location>
    </subcellularLocation>
</comment>
<comment type="function">
    <text evidence="7">Functions as a two-component phosphorelay mediators between cytokinin sensor histidine kinases and response regulators (B-type ARRs). Plays an important role in propagating cytokinin signal transduction.</text>
</comment>
<dbReference type="GO" id="GO:0009736">
    <property type="term" value="P:cytokinin-activated signaling pathway"/>
    <property type="evidence" value="ECO:0007669"/>
    <property type="project" value="UniProtKB-KW"/>
</dbReference>
<keyword evidence="2 7" id="KW-0932">Cytokinin signaling pathway</keyword>
<evidence type="ECO:0000256" key="7">
    <source>
        <dbReference type="RuleBase" id="RU369004"/>
    </source>
</evidence>
<keyword evidence="1" id="KW-0963">Cytoplasm</keyword>
<dbReference type="InParanoid" id="A0A1S3AXB1"/>
<dbReference type="AlphaFoldDB" id="A0A1S3AXB1"/>
<keyword evidence="3" id="KW-0007">Acetylation</keyword>
<reference evidence="10" key="1">
    <citation type="submission" date="2025-08" db="UniProtKB">
        <authorList>
            <consortium name="RefSeq"/>
        </authorList>
    </citation>
    <scope>IDENTIFICATION</scope>
    <source>
        <tissue evidence="10">Stem</tissue>
    </source>
</reference>
<dbReference type="Pfam" id="PF01627">
    <property type="entry name" value="Hpt"/>
    <property type="match status" value="1"/>
</dbReference>
<dbReference type="InterPro" id="IPR045871">
    <property type="entry name" value="AHP1-5/YPD1"/>
</dbReference>
<evidence type="ECO:0000256" key="5">
    <source>
        <dbReference type="ARBA" id="ARBA00023242"/>
    </source>
</evidence>
<evidence type="ECO:0000259" key="8">
    <source>
        <dbReference type="PROSITE" id="PS50894"/>
    </source>
</evidence>
<dbReference type="eggNOG" id="KOG4747">
    <property type="taxonomic scope" value="Eukaryota"/>
</dbReference>
<dbReference type="CDD" id="cd00088">
    <property type="entry name" value="HPT"/>
    <property type="match status" value="1"/>
</dbReference>
<evidence type="ECO:0000256" key="2">
    <source>
        <dbReference type="ARBA" id="ARBA00022864"/>
    </source>
</evidence>